<proteinExistence type="predicted"/>
<comment type="caution">
    <text evidence="1">The sequence shown here is derived from an EMBL/GenBank/DDBJ whole genome shotgun (WGS) entry which is preliminary data.</text>
</comment>
<evidence type="ECO:0000313" key="2">
    <source>
        <dbReference type="Proteomes" id="UP000077262"/>
    </source>
</evidence>
<dbReference type="EMBL" id="LSTR01000040">
    <property type="protein sequence ID" value="OAH42787.1"/>
    <property type="molecule type" value="Genomic_DNA"/>
</dbReference>
<accession>A0A177JPF7</accession>
<protein>
    <submittedName>
        <fullName evidence="1">Uncharacterized protein</fullName>
    </submittedName>
</protein>
<dbReference type="AlphaFoldDB" id="A0A177JPF7"/>
<gene>
    <name evidence="1" type="ORF">AX777_05985</name>
</gene>
<name>A0A177JPF7_SPHYA</name>
<evidence type="ECO:0000313" key="1">
    <source>
        <dbReference type="EMBL" id="OAH42787.1"/>
    </source>
</evidence>
<organism evidence="1 2">
    <name type="scientific">Sphingobium yanoikuyae</name>
    <name type="common">Sphingomonas yanoikuyae</name>
    <dbReference type="NCBI Taxonomy" id="13690"/>
    <lineage>
        <taxon>Bacteria</taxon>
        <taxon>Pseudomonadati</taxon>
        <taxon>Pseudomonadota</taxon>
        <taxon>Alphaproteobacteria</taxon>
        <taxon>Sphingomonadales</taxon>
        <taxon>Sphingomonadaceae</taxon>
        <taxon>Sphingobium</taxon>
    </lineage>
</organism>
<reference evidence="1 2" key="1">
    <citation type="submission" date="2016-02" db="EMBL/GenBank/DDBJ databases">
        <authorList>
            <person name="Wen L."/>
            <person name="He K."/>
            <person name="Yang H."/>
        </authorList>
    </citation>
    <scope>NUCLEOTIDE SEQUENCE [LARGE SCALE GENOMIC DNA]</scope>
    <source>
        <strain evidence="1 2">CD09_2</strain>
    </source>
</reference>
<dbReference type="Proteomes" id="UP000077262">
    <property type="component" value="Unassembled WGS sequence"/>
</dbReference>
<dbReference type="RefSeq" id="WP_063976634.1">
    <property type="nucleotide sequence ID" value="NZ_LSTR01000040.1"/>
</dbReference>
<sequence>MKVIETYPVAITLPNLMEQSHYDTKPIAVEDDGTFRWIQIPQIGKVPDAIQWLSDNDALSCLMSMTPDILDNEHVFRQMVGASDQSTIVVLFDAQRGHPQAKALVESCNLYRKAIWHFTDLGKATLFKLTFGGEA</sequence>